<accession>A0A2M4CFT5</accession>
<reference evidence="1" key="1">
    <citation type="submission" date="2018-01" db="EMBL/GenBank/DDBJ databases">
        <title>An insight into the sialome of Amazonian anophelines.</title>
        <authorList>
            <person name="Ribeiro J.M."/>
            <person name="Scarpassa V."/>
            <person name="Calvo E."/>
        </authorList>
    </citation>
    <scope>NUCLEOTIDE SEQUENCE</scope>
    <source>
        <tissue evidence="1">Salivary glands</tissue>
    </source>
</reference>
<organism evidence="1">
    <name type="scientific">Anopheles marajoara</name>
    <dbReference type="NCBI Taxonomy" id="58244"/>
    <lineage>
        <taxon>Eukaryota</taxon>
        <taxon>Metazoa</taxon>
        <taxon>Ecdysozoa</taxon>
        <taxon>Arthropoda</taxon>
        <taxon>Hexapoda</taxon>
        <taxon>Insecta</taxon>
        <taxon>Pterygota</taxon>
        <taxon>Neoptera</taxon>
        <taxon>Endopterygota</taxon>
        <taxon>Diptera</taxon>
        <taxon>Nematocera</taxon>
        <taxon>Culicoidea</taxon>
        <taxon>Culicidae</taxon>
        <taxon>Anophelinae</taxon>
        <taxon>Anopheles</taxon>
    </lineage>
</organism>
<protein>
    <submittedName>
        <fullName evidence="1">Putative secreted protein</fullName>
    </submittedName>
</protein>
<dbReference type="EMBL" id="GGFJ01014954">
    <property type="protein sequence ID" value="MBW64095.1"/>
    <property type="molecule type" value="Transcribed_RNA"/>
</dbReference>
<evidence type="ECO:0000313" key="1">
    <source>
        <dbReference type="EMBL" id="MBW64095.1"/>
    </source>
</evidence>
<dbReference type="AlphaFoldDB" id="A0A2M4CFT5"/>
<name>A0A2M4CFT5_9DIPT</name>
<proteinExistence type="predicted"/>
<sequence>MKRSSYCLRLLSHSAGCIFFLCECILAFELNVFEHHGQLYNAPPVCTVMCSRSVTARLNALPQMAH</sequence>